<dbReference type="CDD" id="cd16917">
    <property type="entry name" value="HATPase_UhpB-NarQ-NarX-like"/>
    <property type="match status" value="1"/>
</dbReference>
<dbReference type="SUPFAM" id="SSF55874">
    <property type="entry name" value="ATPase domain of HSP90 chaperone/DNA topoisomerase II/histidine kinase"/>
    <property type="match status" value="1"/>
</dbReference>
<keyword evidence="7" id="KW-0067">ATP-binding</keyword>
<feature type="transmembrane region" description="Helical" evidence="9">
    <location>
        <begin position="227"/>
        <end position="245"/>
    </location>
</feature>
<keyword evidence="6 12" id="KW-0418">Kinase</keyword>
<evidence type="ECO:0000259" key="10">
    <source>
        <dbReference type="Pfam" id="PF02518"/>
    </source>
</evidence>
<comment type="catalytic activity">
    <reaction evidence="1">
        <text>ATP + protein L-histidine = ADP + protein N-phospho-L-histidine.</text>
        <dbReference type="EC" id="2.7.13.3"/>
    </reaction>
</comment>
<reference evidence="13" key="1">
    <citation type="journal article" date="2019" name="Int. J. Syst. Evol. Microbiol.">
        <title>The Global Catalogue of Microorganisms (GCM) 10K type strain sequencing project: providing services to taxonomists for standard genome sequencing and annotation.</title>
        <authorList>
            <consortium name="The Broad Institute Genomics Platform"/>
            <consortium name="The Broad Institute Genome Sequencing Center for Infectious Disease"/>
            <person name="Wu L."/>
            <person name="Ma J."/>
        </authorList>
    </citation>
    <scope>NUCLEOTIDE SEQUENCE [LARGE SCALE GENOMIC DNA]</scope>
    <source>
        <strain evidence="13">JCM 15614</strain>
    </source>
</reference>
<organism evidence="12 13">
    <name type="scientific">Blastococcus jejuensis</name>
    <dbReference type="NCBI Taxonomy" id="351224"/>
    <lineage>
        <taxon>Bacteria</taxon>
        <taxon>Bacillati</taxon>
        <taxon>Actinomycetota</taxon>
        <taxon>Actinomycetes</taxon>
        <taxon>Geodermatophilales</taxon>
        <taxon>Geodermatophilaceae</taxon>
        <taxon>Blastococcus</taxon>
    </lineage>
</organism>
<keyword evidence="9" id="KW-0472">Membrane</keyword>
<feature type="transmembrane region" description="Helical" evidence="9">
    <location>
        <begin position="112"/>
        <end position="137"/>
    </location>
</feature>
<evidence type="ECO:0000256" key="5">
    <source>
        <dbReference type="ARBA" id="ARBA00022741"/>
    </source>
</evidence>
<dbReference type="Pfam" id="PF07730">
    <property type="entry name" value="HisKA_3"/>
    <property type="match status" value="1"/>
</dbReference>
<keyword evidence="5" id="KW-0547">Nucleotide-binding</keyword>
<keyword evidence="9" id="KW-0812">Transmembrane</keyword>
<dbReference type="PANTHER" id="PTHR24421">
    <property type="entry name" value="NITRATE/NITRITE SENSOR PROTEIN NARX-RELATED"/>
    <property type="match status" value="1"/>
</dbReference>
<feature type="transmembrane region" description="Helical" evidence="9">
    <location>
        <begin position="195"/>
        <end position="215"/>
    </location>
</feature>
<evidence type="ECO:0000313" key="12">
    <source>
        <dbReference type="EMBL" id="GAA3162545.1"/>
    </source>
</evidence>
<dbReference type="InterPro" id="IPR011712">
    <property type="entry name" value="Sig_transdc_His_kin_sub3_dim/P"/>
</dbReference>
<feature type="transmembrane region" description="Helical" evidence="9">
    <location>
        <begin position="85"/>
        <end position="105"/>
    </location>
</feature>
<keyword evidence="9" id="KW-1133">Transmembrane helix</keyword>
<feature type="transmembrane region" description="Helical" evidence="9">
    <location>
        <begin position="29"/>
        <end position="46"/>
    </location>
</feature>
<proteinExistence type="predicted"/>
<feature type="domain" description="Signal transduction histidine kinase subgroup 3 dimerisation and phosphoacceptor" evidence="11">
    <location>
        <begin position="271"/>
        <end position="338"/>
    </location>
</feature>
<evidence type="ECO:0000256" key="4">
    <source>
        <dbReference type="ARBA" id="ARBA00022679"/>
    </source>
</evidence>
<evidence type="ECO:0000256" key="3">
    <source>
        <dbReference type="ARBA" id="ARBA00022553"/>
    </source>
</evidence>
<comment type="caution">
    <text evidence="12">The sequence shown here is derived from an EMBL/GenBank/DDBJ whole genome shotgun (WGS) entry which is preliminary data.</text>
</comment>
<dbReference type="InterPro" id="IPR036890">
    <property type="entry name" value="HATPase_C_sf"/>
</dbReference>
<evidence type="ECO:0000256" key="7">
    <source>
        <dbReference type="ARBA" id="ARBA00022840"/>
    </source>
</evidence>
<evidence type="ECO:0000313" key="13">
    <source>
        <dbReference type="Proteomes" id="UP001499924"/>
    </source>
</evidence>
<keyword evidence="13" id="KW-1185">Reference proteome</keyword>
<evidence type="ECO:0000256" key="8">
    <source>
        <dbReference type="ARBA" id="ARBA00023012"/>
    </source>
</evidence>
<dbReference type="Proteomes" id="UP001499924">
    <property type="component" value="Unassembled WGS sequence"/>
</dbReference>
<sequence length="467" mass="48083">MLPGAACAFAVLLSPAVLPDQAGRVLTAAALPFGFYAAGATARALRPGHPVADRLLAVGVLHLAGIAGAVAGARLPGGSWPAATVGWVSAVLFASGFVALLDLLARYPTGQYAWAWVAGPVRVAAVATAIVTTVAVLGSPRIVSVLELPTGPNPAHLAALASASGAFLVALAAPLLGLGLLLARYRGASVLDRGQMRWPIVTTAVLVAGLVSTGLAERVLGPEVQTALFVGAATAVPASFLIGLLRRTEEADRLAAVEESRARIAQVAVSERRRIERDLHDGAQQQLLALLARVELARARLGEGDEAVERELGAIGEAIGSVHRDLRELARGIHPAVLTDCGLVEAVRSALARLPLDTRLDVSPDVERSRFGEPVEAAAYFLVLEGVTNVLKHADTADAHVSITAAGGLLTVTVRDPGRGFADPREPRGGLTGLRDRLAAAGGVLEVTSRPGYGTTLRGVLPVAGHV</sequence>
<protein>
    <recommendedName>
        <fullName evidence="2">histidine kinase</fullName>
        <ecNumber evidence="2">2.7.13.3</ecNumber>
    </recommendedName>
</protein>
<dbReference type="Pfam" id="PF02518">
    <property type="entry name" value="HATPase_c"/>
    <property type="match status" value="1"/>
</dbReference>
<evidence type="ECO:0000256" key="1">
    <source>
        <dbReference type="ARBA" id="ARBA00000085"/>
    </source>
</evidence>
<evidence type="ECO:0000256" key="9">
    <source>
        <dbReference type="SAM" id="Phobius"/>
    </source>
</evidence>
<dbReference type="Gene3D" id="1.20.5.1930">
    <property type="match status" value="1"/>
</dbReference>
<dbReference type="EMBL" id="BAAAVV010000002">
    <property type="protein sequence ID" value="GAA3162545.1"/>
    <property type="molecule type" value="Genomic_DNA"/>
</dbReference>
<evidence type="ECO:0000259" key="11">
    <source>
        <dbReference type="Pfam" id="PF07730"/>
    </source>
</evidence>
<dbReference type="EC" id="2.7.13.3" evidence="2"/>
<dbReference type="InterPro" id="IPR003594">
    <property type="entry name" value="HATPase_dom"/>
</dbReference>
<accession>A0ABP6P0H6</accession>
<dbReference type="PANTHER" id="PTHR24421:SF10">
    <property type="entry name" value="NITRATE_NITRITE SENSOR PROTEIN NARQ"/>
    <property type="match status" value="1"/>
</dbReference>
<feature type="domain" description="Histidine kinase/HSP90-like ATPase" evidence="10">
    <location>
        <begin position="379"/>
        <end position="463"/>
    </location>
</feature>
<dbReference type="GO" id="GO:0016301">
    <property type="term" value="F:kinase activity"/>
    <property type="evidence" value="ECO:0007669"/>
    <property type="project" value="UniProtKB-KW"/>
</dbReference>
<name>A0ABP6P0H6_9ACTN</name>
<gene>
    <name evidence="12" type="ORF">GCM10010531_13000</name>
</gene>
<keyword evidence="8" id="KW-0902">Two-component regulatory system</keyword>
<feature type="transmembrane region" description="Helical" evidence="9">
    <location>
        <begin position="55"/>
        <end position="73"/>
    </location>
</feature>
<keyword evidence="3" id="KW-0597">Phosphoprotein</keyword>
<keyword evidence="4" id="KW-0808">Transferase</keyword>
<feature type="transmembrane region" description="Helical" evidence="9">
    <location>
        <begin position="157"/>
        <end position="183"/>
    </location>
</feature>
<evidence type="ECO:0000256" key="6">
    <source>
        <dbReference type="ARBA" id="ARBA00022777"/>
    </source>
</evidence>
<dbReference type="InterPro" id="IPR050482">
    <property type="entry name" value="Sensor_HK_TwoCompSys"/>
</dbReference>
<evidence type="ECO:0000256" key="2">
    <source>
        <dbReference type="ARBA" id="ARBA00012438"/>
    </source>
</evidence>
<dbReference type="Gene3D" id="3.30.565.10">
    <property type="entry name" value="Histidine kinase-like ATPase, C-terminal domain"/>
    <property type="match status" value="1"/>
</dbReference>